<feature type="transmembrane region" description="Helical" evidence="1">
    <location>
        <begin position="86"/>
        <end position="105"/>
    </location>
</feature>
<organism evidence="2 3">
    <name type="scientific">Alicyclobacillus cellulosilyticus</name>
    <dbReference type="NCBI Taxonomy" id="1003997"/>
    <lineage>
        <taxon>Bacteria</taxon>
        <taxon>Bacillati</taxon>
        <taxon>Bacillota</taxon>
        <taxon>Bacilli</taxon>
        <taxon>Bacillales</taxon>
        <taxon>Alicyclobacillaceae</taxon>
        <taxon>Alicyclobacillus</taxon>
    </lineage>
</organism>
<evidence type="ECO:0000313" key="2">
    <source>
        <dbReference type="EMBL" id="GGJ06288.1"/>
    </source>
</evidence>
<feature type="transmembrane region" description="Helical" evidence="1">
    <location>
        <begin position="7"/>
        <end position="27"/>
    </location>
</feature>
<feature type="transmembrane region" description="Helical" evidence="1">
    <location>
        <begin position="60"/>
        <end position="80"/>
    </location>
</feature>
<dbReference type="Proteomes" id="UP000637695">
    <property type="component" value="Unassembled WGS sequence"/>
</dbReference>
<dbReference type="InterPro" id="IPR007165">
    <property type="entry name" value="Phage_holin_4_2"/>
</dbReference>
<keyword evidence="1" id="KW-0812">Transmembrane</keyword>
<name>A0A917K9N6_9BACL</name>
<dbReference type="AlphaFoldDB" id="A0A917K9N6"/>
<keyword evidence="1" id="KW-0472">Membrane</keyword>
<reference evidence="2" key="1">
    <citation type="journal article" date="2014" name="Int. J. Syst. Evol. Microbiol.">
        <title>Complete genome sequence of Corynebacterium casei LMG S-19264T (=DSM 44701T), isolated from a smear-ripened cheese.</title>
        <authorList>
            <consortium name="US DOE Joint Genome Institute (JGI-PGF)"/>
            <person name="Walter F."/>
            <person name="Albersmeier A."/>
            <person name="Kalinowski J."/>
            <person name="Ruckert C."/>
        </authorList>
    </citation>
    <scope>NUCLEOTIDE SEQUENCE</scope>
    <source>
        <strain evidence="2">JCM 18487</strain>
    </source>
</reference>
<keyword evidence="1" id="KW-1133">Transmembrane helix</keyword>
<evidence type="ECO:0000256" key="1">
    <source>
        <dbReference type="SAM" id="Phobius"/>
    </source>
</evidence>
<sequence>MNILGTVVRFVVSALVLMFVGFLVPGFGVMNFWSALLAAVVIALLGWAIEALFGRRISPYGRGIVGFVSGAVVLYIAQLFVPGMRVTVLGALLASLVIGIIDLFVPTEFGDRGRIGDRDRT</sequence>
<reference evidence="2" key="2">
    <citation type="submission" date="2020-09" db="EMBL/GenBank/DDBJ databases">
        <authorList>
            <person name="Sun Q."/>
            <person name="Ohkuma M."/>
        </authorList>
    </citation>
    <scope>NUCLEOTIDE SEQUENCE</scope>
    <source>
        <strain evidence="2">JCM 18487</strain>
    </source>
</reference>
<protein>
    <submittedName>
        <fullName evidence="2">Membrane protein</fullName>
    </submittedName>
</protein>
<comment type="caution">
    <text evidence="2">The sequence shown here is derived from an EMBL/GenBank/DDBJ whole genome shotgun (WGS) entry which is preliminary data.</text>
</comment>
<gene>
    <name evidence="2" type="ORF">GCM10010885_14290</name>
</gene>
<dbReference type="PANTHER" id="PTHR37309:SF1">
    <property type="entry name" value="SLR0284 PROTEIN"/>
    <property type="match status" value="1"/>
</dbReference>
<dbReference type="Pfam" id="PF04020">
    <property type="entry name" value="Phage_holin_4_2"/>
    <property type="match status" value="1"/>
</dbReference>
<evidence type="ECO:0000313" key="3">
    <source>
        <dbReference type="Proteomes" id="UP000637695"/>
    </source>
</evidence>
<dbReference type="PANTHER" id="PTHR37309">
    <property type="entry name" value="SLR0284 PROTEIN"/>
    <property type="match status" value="1"/>
</dbReference>
<dbReference type="EMBL" id="BMOY01000019">
    <property type="protein sequence ID" value="GGJ06288.1"/>
    <property type="molecule type" value="Genomic_DNA"/>
</dbReference>
<feature type="transmembrane region" description="Helical" evidence="1">
    <location>
        <begin position="33"/>
        <end position="53"/>
    </location>
</feature>
<keyword evidence="3" id="KW-1185">Reference proteome</keyword>
<accession>A0A917K9N6</accession>
<proteinExistence type="predicted"/>
<dbReference type="RefSeq" id="WP_188882059.1">
    <property type="nucleotide sequence ID" value="NZ_BMOY01000019.1"/>
</dbReference>